<proteinExistence type="predicted"/>
<accession>A0AAE9VYZ0</accession>
<gene>
    <name evidence="2" type="ORF">A73_251</name>
</gene>
<evidence type="ECO:0000256" key="1">
    <source>
        <dbReference type="SAM" id="MobiDB-lite"/>
    </source>
</evidence>
<dbReference type="Proteomes" id="UP001223579">
    <property type="component" value="Segment"/>
</dbReference>
<evidence type="ECO:0000313" key="3">
    <source>
        <dbReference type="Proteomes" id="UP001223579"/>
    </source>
</evidence>
<dbReference type="EMBL" id="OP778609">
    <property type="protein sequence ID" value="WBF77703.1"/>
    <property type="molecule type" value="Genomic_DNA"/>
</dbReference>
<feature type="region of interest" description="Disordered" evidence="1">
    <location>
        <begin position="1"/>
        <end position="24"/>
    </location>
</feature>
<keyword evidence="3" id="KW-1185">Reference proteome</keyword>
<name>A0AAE9VYZ0_9CAUD</name>
<sequence length="58" mass="6838">MKFENNEEKQKDVQTAPKGKSRSFLDFVRENRYNSKVDNETKEPLYGVLCGIQKQQEN</sequence>
<feature type="compositionally biased region" description="Basic and acidic residues" evidence="1">
    <location>
        <begin position="1"/>
        <end position="12"/>
    </location>
</feature>
<evidence type="ECO:0000313" key="2">
    <source>
        <dbReference type="EMBL" id="WBF77703.1"/>
    </source>
</evidence>
<protein>
    <submittedName>
        <fullName evidence="2">Uncharacterized protein</fullName>
    </submittedName>
</protein>
<reference evidence="2 3" key="1">
    <citation type="submission" date="2022-11" db="EMBL/GenBank/DDBJ databases">
        <authorList>
            <person name="Cortes-Martin A."/>
            <person name="Buttimer C.T.H."/>
            <person name="Hill C."/>
        </authorList>
    </citation>
    <scope>NUCLEOTIDE SEQUENCE [LARGE SCALE GENOMIC DNA]</scope>
</reference>
<organism evidence="2 3">
    <name type="scientific">Escherichia phage A73</name>
    <dbReference type="NCBI Taxonomy" id="3003819"/>
    <lineage>
        <taxon>Viruses</taxon>
        <taxon>Duplodnaviria</taxon>
        <taxon>Heunggongvirae</taxon>
        <taxon>Uroviricota</taxon>
        <taxon>Caudoviricetes</taxon>
        <taxon>Vequintavirinae</taxon>
        <taxon>Septuagintavirus</taxon>
        <taxon>Septuagintavirus A73</taxon>
    </lineage>
</organism>